<evidence type="ECO:0000256" key="5">
    <source>
        <dbReference type="SAM" id="Phobius"/>
    </source>
</evidence>
<evidence type="ECO:0000256" key="1">
    <source>
        <dbReference type="ARBA" id="ARBA00004141"/>
    </source>
</evidence>
<dbReference type="InterPro" id="IPR050186">
    <property type="entry name" value="TPT_transporter"/>
</dbReference>
<evidence type="ECO:0000256" key="3">
    <source>
        <dbReference type="ARBA" id="ARBA00022989"/>
    </source>
</evidence>
<feature type="transmembrane region" description="Helical" evidence="5">
    <location>
        <begin position="61"/>
        <end position="82"/>
    </location>
</feature>
<keyword evidence="4 5" id="KW-0472">Membrane</keyword>
<proteinExistence type="predicted"/>
<comment type="subcellular location">
    <subcellularLocation>
        <location evidence="1">Membrane</location>
        <topology evidence="1">Multi-pass membrane protein</topology>
    </subcellularLocation>
</comment>
<dbReference type="OrthoDB" id="18894at2759"/>
<sequence>MSRKSTVDYHTGYRYLSSSSSQLNTLFSIIKVLGYIALYWCCSITLTFFNRTLFRDYEFPLFITTLHVAIKFLSAALIRWFLHRFCFCSCCTTMCGHQQNNERDRVKLTWSILWRKIAPTGITAALDISLSNWSLQYITISLYIMCKSTVIIYILLFGIIFGLERFRCSLNSMHSVFFLL</sequence>
<evidence type="ECO:0000313" key="7">
    <source>
        <dbReference type="Proteomes" id="UP000663852"/>
    </source>
</evidence>
<evidence type="ECO:0000256" key="4">
    <source>
        <dbReference type="ARBA" id="ARBA00023136"/>
    </source>
</evidence>
<name>A0A813SRA2_ADIRI</name>
<dbReference type="EMBL" id="CAJNOJ010000013">
    <property type="protein sequence ID" value="CAF0803574.1"/>
    <property type="molecule type" value="Genomic_DNA"/>
</dbReference>
<keyword evidence="3 5" id="KW-1133">Transmembrane helix</keyword>
<dbReference type="AlphaFoldDB" id="A0A813SRA2"/>
<organism evidence="6 7">
    <name type="scientific">Adineta ricciae</name>
    <name type="common">Rotifer</name>
    <dbReference type="NCBI Taxonomy" id="249248"/>
    <lineage>
        <taxon>Eukaryota</taxon>
        <taxon>Metazoa</taxon>
        <taxon>Spiralia</taxon>
        <taxon>Gnathifera</taxon>
        <taxon>Rotifera</taxon>
        <taxon>Eurotatoria</taxon>
        <taxon>Bdelloidea</taxon>
        <taxon>Adinetida</taxon>
        <taxon>Adinetidae</taxon>
        <taxon>Adineta</taxon>
    </lineage>
</organism>
<comment type="caution">
    <text evidence="6">The sequence shown here is derived from an EMBL/GenBank/DDBJ whole genome shotgun (WGS) entry which is preliminary data.</text>
</comment>
<protein>
    <submittedName>
        <fullName evidence="6">Uncharacterized protein</fullName>
    </submittedName>
</protein>
<reference evidence="6" key="1">
    <citation type="submission" date="2021-02" db="EMBL/GenBank/DDBJ databases">
        <authorList>
            <person name="Nowell W R."/>
        </authorList>
    </citation>
    <scope>NUCLEOTIDE SEQUENCE</scope>
</reference>
<dbReference type="PANTHER" id="PTHR11132">
    <property type="entry name" value="SOLUTE CARRIER FAMILY 35"/>
    <property type="match status" value="1"/>
</dbReference>
<evidence type="ECO:0000313" key="6">
    <source>
        <dbReference type="EMBL" id="CAF0803574.1"/>
    </source>
</evidence>
<evidence type="ECO:0000256" key="2">
    <source>
        <dbReference type="ARBA" id="ARBA00022692"/>
    </source>
</evidence>
<dbReference type="GO" id="GO:0016020">
    <property type="term" value="C:membrane"/>
    <property type="evidence" value="ECO:0007669"/>
    <property type="project" value="UniProtKB-SubCell"/>
</dbReference>
<gene>
    <name evidence="6" type="ORF">EDS130_LOCUS4979</name>
</gene>
<feature type="transmembrane region" description="Helical" evidence="5">
    <location>
        <begin position="26"/>
        <end position="49"/>
    </location>
</feature>
<feature type="transmembrane region" description="Helical" evidence="5">
    <location>
        <begin position="140"/>
        <end position="163"/>
    </location>
</feature>
<dbReference type="Proteomes" id="UP000663852">
    <property type="component" value="Unassembled WGS sequence"/>
</dbReference>
<accession>A0A813SRA2</accession>
<keyword evidence="2 5" id="KW-0812">Transmembrane</keyword>